<comment type="caution">
    <text evidence="2">The sequence shown here is derived from an EMBL/GenBank/DDBJ whole genome shotgun (WGS) entry which is preliminary data.</text>
</comment>
<feature type="compositionally biased region" description="Polar residues" evidence="1">
    <location>
        <begin position="137"/>
        <end position="148"/>
    </location>
</feature>
<dbReference type="AlphaFoldDB" id="A0A830HPV4"/>
<gene>
    <name evidence="2" type="ORF">PPROV_000826100</name>
</gene>
<organism evidence="2 3">
    <name type="scientific">Pycnococcus provasolii</name>
    <dbReference type="NCBI Taxonomy" id="41880"/>
    <lineage>
        <taxon>Eukaryota</taxon>
        <taxon>Viridiplantae</taxon>
        <taxon>Chlorophyta</taxon>
        <taxon>Pseudoscourfieldiophyceae</taxon>
        <taxon>Pseudoscourfieldiales</taxon>
        <taxon>Pycnococcaceae</taxon>
        <taxon>Pycnococcus</taxon>
    </lineage>
</organism>
<evidence type="ECO:0000313" key="2">
    <source>
        <dbReference type="EMBL" id="GHP09526.1"/>
    </source>
</evidence>
<name>A0A830HPV4_9CHLO</name>
<proteinExistence type="predicted"/>
<evidence type="ECO:0000313" key="3">
    <source>
        <dbReference type="Proteomes" id="UP000660262"/>
    </source>
</evidence>
<accession>A0A830HPV4</accession>
<evidence type="ECO:0000256" key="1">
    <source>
        <dbReference type="SAM" id="MobiDB-lite"/>
    </source>
</evidence>
<feature type="region of interest" description="Disordered" evidence="1">
    <location>
        <begin position="1"/>
        <end position="23"/>
    </location>
</feature>
<dbReference type="EMBL" id="BNJQ01000025">
    <property type="protein sequence ID" value="GHP09526.1"/>
    <property type="molecule type" value="Genomic_DNA"/>
</dbReference>
<dbReference type="Proteomes" id="UP000660262">
    <property type="component" value="Unassembled WGS sequence"/>
</dbReference>
<keyword evidence="3" id="KW-1185">Reference proteome</keyword>
<protein>
    <submittedName>
        <fullName evidence="2">Uncharacterized protein</fullName>
    </submittedName>
</protein>
<reference evidence="2" key="1">
    <citation type="submission" date="2020-10" db="EMBL/GenBank/DDBJ databases">
        <title>Unveiling of a novel bifunctional photoreceptor, Dualchrome1, isolated from a cosmopolitan green alga.</title>
        <authorList>
            <person name="Suzuki S."/>
            <person name="Kawachi M."/>
        </authorList>
    </citation>
    <scope>NUCLEOTIDE SEQUENCE</scope>
    <source>
        <strain evidence="2">NIES 2893</strain>
    </source>
</reference>
<sequence>MMISMSSWSSSWSSSWWSSSSSPPLASSARSASRMIERSVTTSTGPVMGAPQRLLCPLLLLIVVCSMHSSVVLLVNCLPYSFIEQARKVHDPQVKFSEFMQARNSLDHDASKMRIDNNADDDAHVTGDSSSSSSSSKPQQLHHQQQPSWWDLNDRLDDDNRLDAPIPQRERVVSVHNATLAVGHLLRARHSAYAVEAGLARMRKSHHLVARTMFMEMFLSDDEASNVAFSALRRFLGMVQDEKGGAESCLHVGTRVNGTSTEPAKVADYLDVYRQTSEALVQDHEKDGCSHRFAPPGVYERILREFKKGGRENDIAIRMCVNSDWLVKTRIRTPANWEWTDAVATWRRDMNP</sequence>
<feature type="region of interest" description="Disordered" evidence="1">
    <location>
        <begin position="118"/>
        <end position="154"/>
    </location>
</feature>